<dbReference type="InterPro" id="IPR020845">
    <property type="entry name" value="AMP-binding_CS"/>
</dbReference>
<dbReference type="Pfam" id="PF00501">
    <property type="entry name" value="AMP-binding"/>
    <property type="match status" value="1"/>
</dbReference>
<reference evidence="4 5" key="1">
    <citation type="submission" date="2022-09" db="EMBL/GenBank/DDBJ databases">
        <authorList>
            <person name="Palmer J.M."/>
        </authorList>
    </citation>
    <scope>NUCLEOTIDE SEQUENCE [LARGE SCALE GENOMIC DNA]</scope>
    <source>
        <strain evidence="4 5">DSM 7382</strain>
    </source>
</reference>
<dbReference type="GO" id="GO:0016020">
    <property type="term" value="C:membrane"/>
    <property type="evidence" value="ECO:0007669"/>
    <property type="project" value="TreeGrafter"/>
</dbReference>
<dbReference type="InterPro" id="IPR000873">
    <property type="entry name" value="AMP-dep_synth/lig_dom"/>
</dbReference>
<organism evidence="4 5">
    <name type="scientific">Cerrena zonata</name>
    <dbReference type="NCBI Taxonomy" id="2478898"/>
    <lineage>
        <taxon>Eukaryota</taxon>
        <taxon>Fungi</taxon>
        <taxon>Dikarya</taxon>
        <taxon>Basidiomycota</taxon>
        <taxon>Agaricomycotina</taxon>
        <taxon>Agaricomycetes</taxon>
        <taxon>Polyporales</taxon>
        <taxon>Cerrenaceae</taxon>
        <taxon>Cerrena</taxon>
    </lineage>
</organism>
<dbReference type="InterPro" id="IPR042099">
    <property type="entry name" value="ANL_N_sf"/>
</dbReference>
<dbReference type="GO" id="GO:0004467">
    <property type="term" value="F:long-chain fatty acid-CoA ligase activity"/>
    <property type="evidence" value="ECO:0007669"/>
    <property type="project" value="TreeGrafter"/>
</dbReference>
<keyword evidence="2" id="KW-0067">ATP-binding</keyword>
<sequence length="305" mass="33818">MPLPQIPLPFPPNVDVKKQSIEVPGTKRPGQTGHYRNAAFPFLTLDTPDTFRTLPEVFESGIRRSGKDAPCLGHRPIISESPLKHADHFVWQTYGEVDARRRAVGSALLKFFNDGVITAGEMKTVGLWSKNCPGWQVVDLAVQAYGFCSVSLYDTLGKDAVEYIINHAETSIIFAANQHIPTLLKLSPRTPGIKILVSLDKLSHQSRTILDAWGQERNIQVWDLQQVEEYGRKHLVDLQPVKPDQITTICYTSGTTGNPKGALLTQGALANSAHALTVGLDIENIVPRFLSYLPLAHIYEVRVHL</sequence>
<dbReference type="PANTHER" id="PTHR43272:SF33">
    <property type="entry name" value="AMP-BINDING DOMAIN-CONTAINING PROTEIN-RELATED"/>
    <property type="match status" value="1"/>
</dbReference>
<accession>A0AAW0GQI8</accession>
<evidence type="ECO:0000259" key="3">
    <source>
        <dbReference type="Pfam" id="PF00501"/>
    </source>
</evidence>
<dbReference type="Proteomes" id="UP001385951">
    <property type="component" value="Unassembled WGS sequence"/>
</dbReference>
<dbReference type="SUPFAM" id="SSF56801">
    <property type="entry name" value="Acetyl-CoA synthetase-like"/>
    <property type="match status" value="1"/>
</dbReference>
<dbReference type="EMBL" id="JASBNA010000003">
    <property type="protein sequence ID" value="KAK7693334.1"/>
    <property type="molecule type" value="Genomic_DNA"/>
</dbReference>
<protein>
    <recommendedName>
        <fullName evidence="3">AMP-dependent synthetase/ligase domain-containing protein</fullName>
    </recommendedName>
</protein>
<keyword evidence="1" id="KW-0547">Nucleotide-binding</keyword>
<evidence type="ECO:0000313" key="5">
    <source>
        <dbReference type="Proteomes" id="UP001385951"/>
    </source>
</evidence>
<comment type="caution">
    <text evidence="4">The sequence shown here is derived from an EMBL/GenBank/DDBJ whole genome shotgun (WGS) entry which is preliminary data.</text>
</comment>
<dbReference type="Gene3D" id="3.40.50.12780">
    <property type="entry name" value="N-terminal domain of ligase-like"/>
    <property type="match status" value="1"/>
</dbReference>
<evidence type="ECO:0000313" key="4">
    <source>
        <dbReference type="EMBL" id="KAK7693334.1"/>
    </source>
</evidence>
<proteinExistence type="predicted"/>
<evidence type="ECO:0000256" key="2">
    <source>
        <dbReference type="ARBA" id="ARBA00022840"/>
    </source>
</evidence>
<dbReference type="PROSITE" id="PS00455">
    <property type="entry name" value="AMP_BINDING"/>
    <property type="match status" value="1"/>
</dbReference>
<dbReference type="GO" id="GO:0005524">
    <property type="term" value="F:ATP binding"/>
    <property type="evidence" value="ECO:0007669"/>
    <property type="project" value="UniProtKB-KW"/>
</dbReference>
<keyword evidence="5" id="KW-1185">Reference proteome</keyword>
<evidence type="ECO:0000256" key="1">
    <source>
        <dbReference type="ARBA" id="ARBA00022741"/>
    </source>
</evidence>
<gene>
    <name evidence="4" type="ORF">QCA50_002902</name>
</gene>
<dbReference type="PANTHER" id="PTHR43272">
    <property type="entry name" value="LONG-CHAIN-FATTY-ACID--COA LIGASE"/>
    <property type="match status" value="1"/>
</dbReference>
<name>A0AAW0GQI8_9APHY</name>
<feature type="domain" description="AMP-dependent synthetase/ligase" evidence="3">
    <location>
        <begin position="88"/>
        <end position="302"/>
    </location>
</feature>
<dbReference type="AlphaFoldDB" id="A0AAW0GQI8"/>
<dbReference type="GO" id="GO:0005783">
    <property type="term" value="C:endoplasmic reticulum"/>
    <property type="evidence" value="ECO:0007669"/>
    <property type="project" value="TreeGrafter"/>
</dbReference>